<name>A0ACB8DXH1_DERSI</name>
<dbReference type="Proteomes" id="UP000821865">
    <property type="component" value="Chromosome 1"/>
</dbReference>
<sequence length="244" mass="26414">MAAQIQWVKGQEKDVMIVNDKQGTLIFSTPDMDTVWKVTKIKSIKIEDKDYEVTSYLAPHEDNGRGVVHGIYPRLTIEGLTEAFCNPRNPPTLGVRKIGNSSSAIVTFKDETVPRKKNFLAHSQEAIAPQLSRVAGAHRVRVNFRLDIVAVDAAPDAPLDTLIAVTAICSVPIRATTAPAESCTGYVFGVDRTLSDIFLANIESGVAVLGCFRAGNNIVLRFASRKLPAELALFKACAPEGPAP</sequence>
<evidence type="ECO:0000313" key="2">
    <source>
        <dbReference type="Proteomes" id="UP000821865"/>
    </source>
</evidence>
<keyword evidence="2" id="KW-1185">Reference proteome</keyword>
<accession>A0ACB8DXH1</accession>
<comment type="caution">
    <text evidence="1">The sequence shown here is derived from an EMBL/GenBank/DDBJ whole genome shotgun (WGS) entry which is preliminary data.</text>
</comment>
<dbReference type="EMBL" id="CM023470">
    <property type="protein sequence ID" value="KAH7978794.1"/>
    <property type="molecule type" value="Genomic_DNA"/>
</dbReference>
<gene>
    <name evidence="1" type="ORF">HPB49_006770</name>
</gene>
<evidence type="ECO:0000313" key="1">
    <source>
        <dbReference type="EMBL" id="KAH7978794.1"/>
    </source>
</evidence>
<organism evidence="1 2">
    <name type="scientific">Dermacentor silvarum</name>
    <name type="common">Tick</name>
    <dbReference type="NCBI Taxonomy" id="543639"/>
    <lineage>
        <taxon>Eukaryota</taxon>
        <taxon>Metazoa</taxon>
        <taxon>Ecdysozoa</taxon>
        <taxon>Arthropoda</taxon>
        <taxon>Chelicerata</taxon>
        <taxon>Arachnida</taxon>
        <taxon>Acari</taxon>
        <taxon>Parasitiformes</taxon>
        <taxon>Ixodida</taxon>
        <taxon>Ixodoidea</taxon>
        <taxon>Ixodidae</taxon>
        <taxon>Rhipicephalinae</taxon>
        <taxon>Dermacentor</taxon>
    </lineage>
</organism>
<proteinExistence type="predicted"/>
<reference evidence="1" key="1">
    <citation type="submission" date="2020-05" db="EMBL/GenBank/DDBJ databases">
        <title>Large-scale comparative analyses of tick genomes elucidate their genetic diversity and vector capacities.</title>
        <authorList>
            <person name="Jia N."/>
            <person name="Wang J."/>
            <person name="Shi W."/>
            <person name="Du L."/>
            <person name="Sun Y."/>
            <person name="Zhan W."/>
            <person name="Jiang J."/>
            <person name="Wang Q."/>
            <person name="Zhang B."/>
            <person name="Ji P."/>
            <person name="Sakyi L.B."/>
            <person name="Cui X."/>
            <person name="Yuan T."/>
            <person name="Jiang B."/>
            <person name="Yang W."/>
            <person name="Lam T.T.-Y."/>
            <person name="Chang Q."/>
            <person name="Ding S."/>
            <person name="Wang X."/>
            <person name="Zhu J."/>
            <person name="Ruan X."/>
            <person name="Zhao L."/>
            <person name="Wei J."/>
            <person name="Que T."/>
            <person name="Du C."/>
            <person name="Cheng J."/>
            <person name="Dai P."/>
            <person name="Han X."/>
            <person name="Huang E."/>
            <person name="Gao Y."/>
            <person name="Liu J."/>
            <person name="Shao H."/>
            <person name="Ye R."/>
            <person name="Li L."/>
            <person name="Wei W."/>
            <person name="Wang X."/>
            <person name="Wang C."/>
            <person name="Yang T."/>
            <person name="Huo Q."/>
            <person name="Li W."/>
            <person name="Guo W."/>
            <person name="Chen H."/>
            <person name="Zhou L."/>
            <person name="Ni X."/>
            <person name="Tian J."/>
            <person name="Zhou Y."/>
            <person name="Sheng Y."/>
            <person name="Liu T."/>
            <person name="Pan Y."/>
            <person name="Xia L."/>
            <person name="Li J."/>
            <person name="Zhao F."/>
            <person name="Cao W."/>
        </authorList>
    </citation>
    <scope>NUCLEOTIDE SEQUENCE</scope>
    <source>
        <strain evidence="1">Dsil-2018</strain>
    </source>
</reference>
<protein>
    <submittedName>
        <fullName evidence="1">Uncharacterized protein</fullName>
    </submittedName>
</protein>